<gene>
    <name evidence="7" type="ORF">FYJ87_07850</name>
</gene>
<dbReference type="InterPro" id="IPR025971">
    <property type="entry name" value="LppP/LprE"/>
</dbReference>
<evidence type="ECO:0000256" key="5">
    <source>
        <dbReference type="ARBA" id="ARBA00023288"/>
    </source>
</evidence>
<evidence type="ECO:0000313" key="8">
    <source>
        <dbReference type="Proteomes" id="UP000324726"/>
    </source>
</evidence>
<reference evidence="7 8" key="1">
    <citation type="submission" date="2019-08" db="EMBL/GenBank/DDBJ databases">
        <title>Draft genome of C. urealyticum strain VH4248.</title>
        <authorList>
            <person name="Navas J."/>
        </authorList>
    </citation>
    <scope>NUCLEOTIDE SEQUENCE [LARGE SCALE GENOMIC DNA]</scope>
    <source>
        <strain evidence="7 8">VH4248</strain>
    </source>
</reference>
<dbReference type="Pfam" id="PF14041">
    <property type="entry name" value="Lipoprotein_21"/>
    <property type="match status" value="1"/>
</dbReference>
<protein>
    <submittedName>
        <fullName evidence="7">LppP/LprE family lipoprotein</fullName>
    </submittedName>
</protein>
<keyword evidence="2" id="KW-0732">Signal</keyword>
<dbReference type="AlphaFoldDB" id="A0A5D4FYM5"/>
<keyword evidence="4" id="KW-0564">Palmitate</keyword>
<dbReference type="EMBL" id="VSZI01000001">
    <property type="protein sequence ID" value="TYR21058.1"/>
    <property type="molecule type" value="Genomic_DNA"/>
</dbReference>
<evidence type="ECO:0000256" key="1">
    <source>
        <dbReference type="ARBA" id="ARBA00022475"/>
    </source>
</evidence>
<keyword evidence="3" id="KW-0472">Membrane</keyword>
<feature type="region of interest" description="Disordered" evidence="6">
    <location>
        <begin position="1"/>
        <end position="40"/>
    </location>
</feature>
<keyword evidence="5 7" id="KW-0449">Lipoprotein</keyword>
<dbReference type="Proteomes" id="UP000324726">
    <property type="component" value="Unassembled WGS sequence"/>
</dbReference>
<proteinExistence type="predicted"/>
<evidence type="ECO:0000256" key="3">
    <source>
        <dbReference type="ARBA" id="ARBA00023136"/>
    </source>
</evidence>
<keyword evidence="1" id="KW-1003">Cell membrane</keyword>
<accession>A0A5D4FYM5</accession>
<organism evidence="7 8">
    <name type="scientific">Corynebacterium urealyticum</name>
    <dbReference type="NCBI Taxonomy" id="43771"/>
    <lineage>
        <taxon>Bacteria</taxon>
        <taxon>Bacillati</taxon>
        <taxon>Actinomycetota</taxon>
        <taxon>Actinomycetes</taxon>
        <taxon>Mycobacteriales</taxon>
        <taxon>Corynebacteriaceae</taxon>
        <taxon>Corynebacterium</taxon>
    </lineage>
</organism>
<evidence type="ECO:0000256" key="2">
    <source>
        <dbReference type="ARBA" id="ARBA00022729"/>
    </source>
</evidence>
<evidence type="ECO:0000313" key="7">
    <source>
        <dbReference type="EMBL" id="TYR21058.1"/>
    </source>
</evidence>
<name>A0A5D4FYM5_9CORY</name>
<evidence type="ECO:0000256" key="6">
    <source>
        <dbReference type="SAM" id="MobiDB-lite"/>
    </source>
</evidence>
<comment type="caution">
    <text evidence="7">The sequence shown here is derived from an EMBL/GenBank/DDBJ whole genome shotgun (WGS) entry which is preliminary data.</text>
</comment>
<sequence>MKEPNPSEAKDQPNPEPTRKSPAQESEPGKKPDEQCGDLPAEEALRQNVGKLASPKGTDWTWNTSYAGTDLYDPCADLSPIVLTIDGATGSSPYHIMLFHKGEYLGTATAEPQGFSPDIQRVDGKTLAVTYFYTKPGEANAERSGEAHATFTWDPAQEKVIMDGNLPPRG</sequence>
<feature type="compositionally biased region" description="Basic and acidic residues" evidence="6">
    <location>
        <begin position="1"/>
        <end position="19"/>
    </location>
</feature>
<evidence type="ECO:0000256" key="4">
    <source>
        <dbReference type="ARBA" id="ARBA00023139"/>
    </source>
</evidence>